<dbReference type="SUPFAM" id="SSF55874">
    <property type="entry name" value="ATPase domain of HSP90 chaperone/DNA topoisomerase II/histidine kinase"/>
    <property type="match status" value="1"/>
</dbReference>
<name>A0ABT8SLM9_9CAUL</name>
<dbReference type="InterPro" id="IPR010559">
    <property type="entry name" value="Sig_transdc_His_kin_internal"/>
</dbReference>
<dbReference type="GO" id="GO:0016301">
    <property type="term" value="F:kinase activity"/>
    <property type="evidence" value="ECO:0007669"/>
    <property type="project" value="UniProtKB-KW"/>
</dbReference>
<accession>A0ABT8SLM9</accession>
<dbReference type="Pfam" id="PF02518">
    <property type="entry name" value="HATPase_c"/>
    <property type="match status" value="1"/>
</dbReference>
<gene>
    <name evidence="4" type="ORF">Q0812_08455</name>
</gene>
<evidence type="ECO:0000259" key="2">
    <source>
        <dbReference type="Pfam" id="PF02518"/>
    </source>
</evidence>
<comment type="caution">
    <text evidence="4">The sequence shown here is derived from an EMBL/GenBank/DDBJ whole genome shotgun (WGS) entry which is preliminary data.</text>
</comment>
<keyword evidence="1" id="KW-0472">Membrane</keyword>
<organism evidence="4 5">
    <name type="scientific">Peiella sedimenti</name>
    <dbReference type="NCBI Taxonomy" id="3061083"/>
    <lineage>
        <taxon>Bacteria</taxon>
        <taxon>Pseudomonadati</taxon>
        <taxon>Pseudomonadota</taxon>
        <taxon>Alphaproteobacteria</taxon>
        <taxon>Caulobacterales</taxon>
        <taxon>Caulobacteraceae</taxon>
        <taxon>Peiella</taxon>
    </lineage>
</organism>
<evidence type="ECO:0000313" key="4">
    <source>
        <dbReference type="EMBL" id="MDO1559457.1"/>
    </source>
</evidence>
<feature type="transmembrane region" description="Helical" evidence="1">
    <location>
        <begin position="74"/>
        <end position="95"/>
    </location>
</feature>
<feature type="domain" description="Histidine kinase/HSP90-like ATPase" evidence="2">
    <location>
        <begin position="261"/>
        <end position="353"/>
    </location>
</feature>
<dbReference type="PANTHER" id="PTHR34220">
    <property type="entry name" value="SENSOR HISTIDINE KINASE YPDA"/>
    <property type="match status" value="1"/>
</dbReference>
<dbReference type="EMBL" id="JAUKTR010000003">
    <property type="protein sequence ID" value="MDO1559457.1"/>
    <property type="molecule type" value="Genomic_DNA"/>
</dbReference>
<evidence type="ECO:0000256" key="1">
    <source>
        <dbReference type="SAM" id="Phobius"/>
    </source>
</evidence>
<dbReference type="PANTHER" id="PTHR34220:SF7">
    <property type="entry name" value="SENSOR HISTIDINE KINASE YPDA"/>
    <property type="match status" value="1"/>
</dbReference>
<evidence type="ECO:0000259" key="3">
    <source>
        <dbReference type="Pfam" id="PF06580"/>
    </source>
</evidence>
<keyword evidence="4" id="KW-0418">Kinase</keyword>
<keyword evidence="5" id="KW-1185">Reference proteome</keyword>
<keyword evidence="4" id="KW-0808">Transferase</keyword>
<dbReference type="InterPro" id="IPR050640">
    <property type="entry name" value="Bact_2-comp_sensor_kinase"/>
</dbReference>
<dbReference type="RefSeq" id="WP_302109886.1">
    <property type="nucleotide sequence ID" value="NZ_JAUKTR010000003.1"/>
</dbReference>
<dbReference type="Gene3D" id="3.30.565.10">
    <property type="entry name" value="Histidine kinase-like ATPase, C-terminal domain"/>
    <property type="match status" value="1"/>
</dbReference>
<feature type="transmembrane region" description="Helical" evidence="1">
    <location>
        <begin position="12"/>
        <end position="33"/>
    </location>
</feature>
<proteinExistence type="predicted"/>
<keyword evidence="1" id="KW-1133">Transmembrane helix</keyword>
<feature type="transmembrane region" description="Helical" evidence="1">
    <location>
        <begin position="126"/>
        <end position="143"/>
    </location>
</feature>
<feature type="domain" description="Signal transduction histidine kinase internal region" evidence="3">
    <location>
        <begin position="164"/>
        <end position="243"/>
    </location>
</feature>
<sequence>MDRPGVSPKEALWLTLAIWVGAFLLSTLANWIAYPNDWRFLFPRTINSLLGALVCGFMYLALTTVRDRSMALQIVVATALSMIVAVAYAWVVPIVPRLLWSRWVDFPAAAPLPYRLRNLPGNAHSFFWNYFAWCCGYFALMYGSMARAQAQRTLEVEALRRETENQLLRSQINPHFLFNALNTISSQVLNRKTRAAETSIQALSRHLRRSLDQTHHDFVTLAMELEGLEDLAEIYRARFGPRLIVELRLPDDLKTVLVPAQISQPLLENALKFATAGTPGQIEVQVIAEAVGDRLRLTVRDNGEPFGTSPPGLGSGLRTVERRLVITYGSAASLTRQALPGRGFEAIIEIPLERPA</sequence>
<dbReference type="InterPro" id="IPR036890">
    <property type="entry name" value="HATPase_C_sf"/>
</dbReference>
<dbReference type="Proteomes" id="UP001169063">
    <property type="component" value="Unassembled WGS sequence"/>
</dbReference>
<reference evidence="4" key="1">
    <citation type="submission" date="2023-07" db="EMBL/GenBank/DDBJ databases">
        <title>Brevundimonas soil sp. nov., isolated from the soil of chemical plant.</title>
        <authorList>
            <person name="Wu N."/>
        </authorList>
    </citation>
    <scope>NUCLEOTIDE SEQUENCE</scope>
    <source>
        <strain evidence="4">XZ-24</strain>
    </source>
</reference>
<protein>
    <submittedName>
        <fullName evidence="4">Histidine kinase</fullName>
    </submittedName>
</protein>
<feature type="transmembrane region" description="Helical" evidence="1">
    <location>
        <begin position="45"/>
        <end position="62"/>
    </location>
</feature>
<dbReference type="InterPro" id="IPR003594">
    <property type="entry name" value="HATPase_dom"/>
</dbReference>
<keyword evidence="1" id="KW-0812">Transmembrane</keyword>
<dbReference type="Pfam" id="PF06580">
    <property type="entry name" value="His_kinase"/>
    <property type="match status" value="1"/>
</dbReference>
<evidence type="ECO:0000313" key="5">
    <source>
        <dbReference type="Proteomes" id="UP001169063"/>
    </source>
</evidence>